<feature type="domain" description="HNH nuclease" evidence="2">
    <location>
        <begin position="81"/>
        <end position="149"/>
    </location>
</feature>
<dbReference type="InterPro" id="IPR003615">
    <property type="entry name" value="HNH_nuc"/>
</dbReference>
<feature type="compositionally biased region" description="Polar residues" evidence="1">
    <location>
        <begin position="45"/>
        <end position="55"/>
    </location>
</feature>
<dbReference type="EMBL" id="CACVBS010000035">
    <property type="protein sequence ID" value="CAA7262373.1"/>
    <property type="molecule type" value="Genomic_DNA"/>
</dbReference>
<name>A0A8S0WHI8_CYCAE</name>
<dbReference type="AlphaFoldDB" id="A0A8S0WHI8"/>
<reference evidence="3 4" key="1">
    <citation type="submission" date="2020-01" db="EMBL/GenBank/DDBJ databases">
        <authorList>
            <person name="Gupta K D."/>
        </authorList>
    </citation>
    <scope>NUCLEOTIDE SEQUENCE [LARGE SCALE GENOMIC DNA]</scope>
</reference>
<evidence type="ECO:0000259" key="2">
    <source>
        <dbReference type="Pfam" id="PF13391"/>
    </source>
</evidence>
<sequence>MCTSCQGINRFESTCTRRDLCQRQDGGPYDPKTPQKPKQLKQTPNARSTGDSIDPNQKESADDKFLKASSLLKLPKGTKACVVTLRSEPGAGTEMCHIVARKKNTGPFKLSHFEFLWGIKYKEFCVDTSRNLMRLSATLHRAFDEDSWALLPIDVKVLGPMRLHYEDWKILGPEMTKEQYKHHRFEKSTVYGKRKAFRYVLLPLASPRFHMPVLRCRPPLVVPQTAADMHIFPYNTLPDLILHVEPHYVIWNLGEKFKRRGLTSKYIAEDPALTPLRQHVDALRACLEIFEMWYGFKTPEWFYDDDGNGGDSDGDDSNDGDSNNNNNNESDPNAGGPSRGTRAQKRKRPTRTDGPGGDGSRGYTLSQHPEDELMDDIGSDDSSSRQDDDKDDFMESEEDFSNRIDGWRGEVAIFNESSGLEGSGLDMVVIPPCGNDFAASKLNDFESHGAQGAAEVI</sequence>
<feature type="compositionally biased region" description="Acidic residues" evidence="1">
    <location>
        <begin position="305"/>
        <end position="319"/>
    </location>
</feature>
<feature type="compositionally biased region" description="Acidic residues" evidence="1">
    <location>
        <begin position="389"/>
        <end position="399"/>
    </location>
</feature>
<proteinExistence type="predicted"/>
<evidence type="ECO:0000313" key="4">
    <source>
        <dbReference type="Proteomes" id="UP000467700"/>
    </source>
</evidence>
<protein>
    <recommendedName>
        <fullName evidence="2">HNH nuclease domain-containing protein</fullName>
    </recommendedName>
</protein>
<feature type="compositionally biased region" description="Low complexity" evidence="1">
    <location>
        <begin position="320"/>
        <end position="336"/>
    </location>
</feature>
<gene>
    <name evidence="3" type="ORF">AAE3_LOCUS4147</name>
</gene>
<dbReference type="Proteomes" id="UP000467700">
    <property type="component" value="Unassembled WGS sequence"/>
</dbReference>
<feature type="region of interest" description="Disordered" evidence="1">
    <location>
        <begin position="22"/>
        <end position="59"/>
    </location>
</feature>
<evidence type="ECO:0000256" key="1">
    <source>
        <dbReference type="SAM" id="MobiDB-lite"/>
    </source>
</evidence>
<feature type="region of interest" description="Disordered" evidence="1">
    <location>
        <begin position="305"/>
        <end position="403"/>
    </location>
</feature>
<dbReference type="Pfam" id="PF13391">
    <property type="entry name" value="HNH_2"/>
    <property type="match status" value="1"/>
</dbReference>
<accession>A0A8S0WHI8</accession>
<comment type="caution">
    <text evidence="3">The sequence shown here is derived from an EMBL/GenBank/DDBJ whole genome shotgun (WGS) entry which is preliminary data.</text>
</comment>
<evidence type="ECO:0000313" key="3">
    <source>
        <dbReference type="EMBL" id="CAA7262373.1"/>
    </source>
</evidence>
<keyword evidence="4" id="KW-1185">Reference proteome</keyword>
<organism evidence="3 4">
    <name type="scientific">Cyclocybe aegerita</name>
    <name type="common">Black poplar mushroom</name>
    <name type="synonym">Agrocybe aegerita</name>
    <dbReference type="NCBI Taxonomy" id="1973307"/>
    <lineage>
        <taxon>Eukaryota</taxon>
        <taxon>Fungi</taxon>
        <taxon>Dikarya</taxon>
        <taxon>Basidiomycota</taxon>
        <taxon>Agaricomycotina</taxon>
        <taxon>Agaricomycetes</taxon>
        <taxon>Agaricomycetidae</taxon>
        <taxon>Agaricales</taxon>
        <taxon>Agaricineae</taxon>
        <taxon>Bolbitiaceae</taxon>
        <taxon>Cyclocybe</taxon>
    </lineage>
</organism>
<dbReference type="OrthoDB" id="3033904at2759"/>